<proteinExistence type="predicted"/>
<name>A0A542ZF40_9MICO</name>
<feature type="transmembrane region" description="Helical" evidence="1">
    <location>
        <begin position="21"/>
        <end position="45"/>
    </location>
</feature>
<gene>
    <name evidence="2" type="ORF">FB474_0280</name>
</gene>
<dbReference type="InterPro" id="IPR007251">
    <property type="entry name" value="Iron_permease_Fet4"/>
</dbReference>
<dbReference type="GO" id="GO:0055085">
    <property type="term" value="P:transmembrane transport"/>
    <property type="evidence" value="ECO:0007669"/>
    <property type="project" value="InterPro"/>
</dbReference>
<reference evidence="2 3" key="1">
    <citation type="submission" date="2019-06" db="EMBL/GenBank/DDBJ databases">
        <title>Sequencing the genomes of 1000 actinobacteria strains.</title>
        <authorList>
            <person name="Klenk H.-P."/>
        </authorList>
    </citation>
    <scope>NUCLEOTIDE SEQUENCE [LARGE SCALE GENOMIC DNA]</scope>
    <source>
        <strain evidence="2 3">DSM 18082</strain>
    </source>
</reference>
<evidence type="ECO:0000256" key="1">
    <source>
        <dbReference type="SAM" id="Phobius"/>
    </source>
</evidence>
<feature type="transmembrane region" description="Helical" evidence="1">
    <location>
        <begin position="57"/>
        <end position="74"/>
    </location>
</feature>
<evidence type="ECO:0000313" key="2">
    <source>
        <dbReference type="EMBL" id="TQL58937.1"/>
    </source>
</evidence>
<dbReference type="Pfam" id="PF04120">
    <property type="entry name" value="Iron_permease"/>
    <property type="match status" value="1"/>
</dbReference>
<dbReference type="Proteomes" id="UP000319514">
    <property type="component" value="Unassembled WGS sequence"/>
</dbReference>
<organism evidence="2 3">
    <name type="scientific">Oryzihumus leptocrescens</name>
    <dbReference type="NCBI Taxonomy" id="297536"/>
    <lineage>
        <taxon>Bacteria</taxon>
        <taxon>Bacillati</taxon>
        <taxon>Actinomycetota</taxon>
        <taxon>Actinomycetes</taxon>
        <taxon>Micrococcales</taxon>
        <taxon>Intrasporangiaceae</taxon>
        <taxon>Oryzihumus</taxon>
    </lineage>
</organism>
<comment type="caution">
    <text evidence="2">The sequence shown here is derived from an EMBL/GenBank/DDBJ whole genome shotgun (WGS) entry which is preliminary data.</text>
</comment>
<keyword evidence="3" id="KW-1185">Reference proteome</keyword>
<keyword evidence="1" id="KW-1133">Transmembrane helix</keyword>
<accession>A0A542ZF40</accession>
<dbReference type="EMBL" id="VFOQ01000001">
    <property type="protein sequence ID" value="TQL58937.1"/>
    <property type="molecule type" value="Genomic_DNA"/>
</dbReference>
<keyword evidence="1" id="KW-0812">Transmembrane</keyword>
<dbReference type="OrthoDB" id="3391137at2"/>
<sequence>MRSLRLRPSWSRHPASRVLHALAWLASRPSLAAMVIGLDVLWVAFSARFEFPTRLEAVFQTMVAAFTLAMVFVIQHTQAREQAATQRKLDEILRALPLADKSMITLESASDGELAAAARAHRDARQEAAQD</sequence>
<keyword evidence="1" id="KW-0472">Membrane</keyword>
<dbReference type="RefSeq" id="WP_141787017.1">
    <property type="nucleotide sequence ID" value="NZ_BAAAKX010000003.1"/>
</dbReference>
<dbReference type="AlphaFoldDB" id="A0A542ZF40"/>
<protein>
    <submittedName>
        <fullName evidence="2">Low affinity Fe/Cu permease</fullName>
    </submittedName>
</protein>
<evidence type="ECO:0000313" key="3">
    <source>
        <dbReference type="Proteomes" id="UP000319514"/>
    </source>
</evidence>